<feature type="region of interest" description="Disordered" evidence="1">
    <location>
        <begin position="76"/>
        <end position="134"/>
    </location>
</feature>
<reference evidence="2" key="1">
    <citation type="journal article" date="2014" name="Genome Announc.">
        <title>Genome sequence of the yeast Cyberlindnera fabianii (Hansenula fabianii).</title>
        <authorList>
            <person name="Freel K.C."/>
            <person name="Sarilar V."/>
            <person name="Neuveglise C."/>
            <person name="Devillers H."/>
            <person name="Friedrich A."/>
            <person name="Schacherer J."/>
        </authorList>
    </citation>
    <scope>NUCLEOTIDE SEQUENCE</scope>
    <source>
        <strain evidence="2">YJS4271</strain>
    </source>
</reference>
<evidence type="ECO:0000313" key="2">
    <source>
        <dbReference type="EMBL" id="CDR42352.1"/>
    </source>
</evidence>
<feature type="region of interest" description="Disordered" evidence="1">
    <location>
        <begin position="1"/>
        <end position="51"/>
    </location>
</feature>
<feature type="compositionally biased region" description="Low complexity" evidence="1">
    <location>
        <begin position="84"/>
        <end position="101"/>
    </location>
</feature>
<feature type="compositionally biased region" description="Basic residues" evidence="1">
    <location>
        <begin position="102"/>
        <end position="111"/>
    </location>
</feature>
<keyword evidence="4" id="KW-1185">Reference proteome</keyword>
<evidence type="ECO:0000313" key="3">
    <source>
        <dbReference type="EMBL" id="ONH67384.1"/>
    </source>
</evidence>
<accession>A0A061AYN6</accession>
<feature type="compositionally biased region" description="Polar residues" evidence="1">
    <location>
        <begin position="1"/>
        <end position="46"/>
    </location>
</feature>
<dbReference type="EMBL" id="MPUK01000004">
    <property type="protein sequence ID" value="ONH67384.1"/>
    <property type="molecule type" value="Genomic_DNA"/>
</dbReference>
<gene>
    <name evidence="3" type="ORF">BON22_2631</name>
    <name evidence="2" type="ORF">CYFA0S_09e01794g</name>
</gene>
<organism evidence="2">
    <name type="scientific">Cyberlindnera fabianii</name>
    <name type="common">Yeast</name>
    <name type="synonym">Hansenula fabianii</name>
    <dbReference type="NCBI Taxonomy" id="36022"/>
    <lineage>
        <taxon>Eukaryota</taxon>
        <taxon>Fungi</taxon>
        <taxon>Dikarya</taxon>
        <taxon>Ascomycota</taxon>
        <taxon>Saccharomycotina</taxon>
        <taxon>Saccharomycetes</taxon>
        <taxon>Phaffomycetales</taxon>
        <taxon>Phaffomycetaceae</taxon>
        <taxon>Cyberlindnera</taxon>
    </lineage>
</organism>
<feature type="compositionally biased region" description="Low complexity" evidence="1">
    <location>
        <begin position="112"/>
        <end position="131"/>
    </location>
</feature>
<reference evidence="4" key="2">
    <citation type="journal article" date="2017" name="Genome Announc.">
        <title>Genome sequences of Cyberlindnera fabianii 65, Pichia kudriavzevii 129, and Saccharomyces cerevisiae 131 isolated from fermented masau fruits in Zimbabwe.</title>
        <authorList>
            <person name="van Rijswijck I.M.H."/>
            <person name="Derks M.F.L."/>
            <person name="Abee T."/>
            <person name="de Ridder D."/>
            <person name="Smid E.J."/>
        </authorList>
    </citation>
    <scope>NUCLEOTIDE SEQUENCE [LARGE SCALE GENOMIC DNA]</scope>
    <source>
        <strain evidence="4">65</strain>
    </source>
</reference>
<dbReference type="VEuPathDB" id="FungiDB:BON22_2631"/>
<reference evidence="3" key="3">
    <citation type="submission" date="2017-01" db="EMBL/GenBank/DDBJ databases">
        <authorList>
            <person name="Mah S.A."/>
            <person name="Swanson W.J."/>
            <person name="Moy G.W."/>
            <person name="Vacquier V.D."/>
        </authorList>
    </citation>
    <scope>NUCLEOTIDE SEQUENCE [LARGE SCALE GENOMIC DNA]</scope>
    <source>
        <strain evidence="3">65</strain>
    </source>
</reference>
<dbReference type="EMBL" id="LK052894">
    <property type="protein sequence ID" value="CDR42352.1"/>
    <property type="molecule type" value="Genomic_DNA"/>
</dbReference>
<protein>
    <submittedName>
        <fullName evidence="2">CYFA0S09e01794g1_1</fullName>
    </submittedName>
</protein>
<name>A0A061AYN6_CYBFA</name>
<dbReference type="Proteomes" id="UP000189513">
    <property type="component" value="Unassembled WGS sequence"/>
</dbReference>
<evidence type="ECO:0000313" key="4">
    <source>
        <dbReference type="Proteomes" id="UP000189513"/>
    </source>
</evidence>
<sequence length="384" mass="42154">MASFTSNGPSEQDIQTGQSITDVTQAPATTAPVSNEQKTAQQTTSTKGKRQIENVPFHYQFGEVEKAISNFTKHQPFNHHYAPNVHVNNGSNNNHNSGNNNRNHHHHHHNNNRGGHNNSHNSNNYHSNGSNRLQPQTFTMNAQLKQQQQQQFLSSAAQQINNRYKSNNNMNNGNMNNMVNVQPNSTMAINNMSQVPQMNQMSNMSHSMSNMSSMNQMSNIPTMNGIPANTMASNVSSQLPQQSYMNTQYTAAQQPQQQPHQQSLQLGTGFMSGQTDLKYDTFPQTQPQLSHGDYYSPMRNTSPQFSAPARPGSVGAFGSPLEQITSNSSFGIAADMNSPMTNASSSVLGDFGGADKKLVLDESAYLGDIWGSSKGLRNSSSVWA</sequence>
<dbReference type="AlphaFoldDB" id="A0A061AYN6"/>
<proteinExistence type="predicted"/>
<dbReference type="OMA" id="FNHHYAP"/>
<evidence type="ECO:0000256" key="1">
    <source>
        <dbReference type="SAM" id="MobiDB-lite"/>
    </source>
</evidence>
<dbReference type="OrthoDB" id="3981289at2759"/>